<keyword evidence="2" id="KW-1185">Reference proteome</keyword>
<organism evidence="1 2">
    <name type="scientific">Naganishia friedmannii</name>
    <dbReference type="NCBI Taxonomy" id="89922"/>
    <lineage>
        <taxon>Eukaryota</taxon>
        <taxon>Fungi</taxon>
        <taxon>Dikarya</taxon>
        <taxon>Basidiomycota</taxon>
        <taxon>Agaricomycotina</taxon>
        <taxon>Tremellomycetes</taxon>
        <taxon>Filobasidiales</taxon>
        <taxon>Filobasidiaceae</taxon>
        <taxon>Naganishia</taxon>
    </lineage>
</organism>
<gene>
    <name evidence="1" type="ORF">QFC21_007174</name>
</gene>
<reference evidence="1" key="1">
    <citation type="submission" date="2023-04" db="EMBL/GenBank/DDBJ databases">
        <title>Draft Genome sequencing of Naganishia species isolated from polar environments using Oxford Nanopore Technology.</title>
        <authorList>
            <person name="Leo P."/>
            <person name="Venkateswaran K."/>
        </authorList>
    </citation>
    <scope>NUCLEOTIDE SEQUENCE</scope>
    <source>
        <strain evidence="1">MNA-CCFEE 5423</strain>
    </source>
</reference>
<comment type="caution">
    <text evidence="1">The sequence shown here is derived from an EMBL/GenBank/DDBJ whole genome shotgun (WGS) entry which is preliminary data.</text>
</comment>
<protein>
    <submittedName>
        <fullName evidence="1">Uncharacterized protein</fullName>
    </submittedName>
</protein>
<dbReference type="EMBL" id="JASBWT010000050">
    <property type="protein sequence ID" value="KAJ9091549.1"/>
    <property type="molecule type" value="Genomic_DNA"/>
</dbReference>
<accession>A0ACC2UX73</accession>
<evidence type="ECO:0000313" key="1">
    <source>
        <dbReference type="EMBL" id="KAJ9091549.1"/>
    </source>
</evidence>
<name>A0ACC2UX73_9TREE</name>
<proteinExistence type="predicted"/>
<sequence length="108" mass="12162">MPVHLVDAGRSIGTRLTKLYLMRKRSSRQPIPGITCGQAAAIRPPGFNVFVGEFSLQSTYNNNSLEISRRQEVYNSQVVSFQKYLYDGNFWDTKFAVMTPVLGKGTQN</sequence>
<dbReference type="Proteomes" id="UP001227268">
    <property type="component" value="Unassembled WGS sequence"/>
</dbReference>
<evidence type="ECO:0000313" key="2">
    <source>
        <dbReference type="Proteomes" id="UP001227268"/>
    </source>
</evidence>